<organism evidence="7 8">
    <name type="scientific">Pandoraea captiosa</name>
    <dbReference type="NCBI Taxonomy" id="2508302"/>
    <lineage>
        <taxon>Bacteria</taxon>
        <taxon>Pseudomonadati</taxon>
        <taxon>Pseudomonadota</taxon>
        <taxon>Betaproteobacteria</taxon>
        <taxon>Burkholderiales</taxon>
        <taxon>Burkholderiaceae</taxon>
        <taxon>Pandoraea</taxon>
    </lineage>
</organism>
<proteinExistence type="predicted"/>
<name>A0A5E5AU01_9BURK</name>
<dbReference type="GO" id="GO:0004497">
    <property type="term" value="F:monooxygenase activity"/>
    <property type="evidence" value="ECO:0007669"/>
    <property type="project" value="UniProtKB-KW"/>
</dbReference>
<keyword evidence="4" id="KW-0408">Iron</keyword>
<dbReference type="Pfam" id="PF00355">
    <property type="entry name" value="Rieske"/>
    <property type="match status" value="1"/>
</dbReference>
<gene>
    <name evidence="7" type="primary">tsaM1_1</name>
    <name evidence="7" type="ORF">PCA31118_05144</name>
</gene>
<keyword evidence="3 7" id="KW-0560">Oxidoreductase</keyword>
<evidence type="ECO:0000313" key="8">
    <source>
        <dbReference type="Proteomes" id="UP000414136"/>
    </source>
</evidence>
<dbReference type="PROSITE" id="PS51296">
    <property type="entry name" value="RIESKE"/>
    <property type="match status" value="1"/>
</dbReference>
<dbReference type="OrthoDB" id="9790995at2"/>
<evidence type="ECO:0000256" key="2">
    <source>
        <dbReference type="ARBA" id="ARBA00022723"/>
    </source>
</evidence>
<keyword evidence="1" id="KW-0001">2Fe-2S</keyword>
<keyword evidence="5" id="KW-0411">Iron-sulfur</keyword>
<dbReference type="SUPFAM" id="SSF50022">
    <property type="entry name" value="ISP domain"/>
    <property type="match status" value="1"/>
</dbReference>
<evidence type="ECO:0000256" key="3">
    <source>
        <dbReference type="ARBA" id="ARBA00023002"/>
    </source>
</evidence>
<feature type="domain" description="Rieske" evidence="6">
    <location>
        <begin position="8"/>
        <end position="109"/>
    </location>
</feature>
<dbReference type="InterPro" id="IPR044043">
    <property type="entry name" value="VanA_C_cat"/>
</dbReference>
<dbReference type="Pfam" id="PF19112">
    <property type="entry name" value="VanA_C"/>
    <property type="match status" value="1"/>
</dbReference>
<dbReference type="PANTHER" id="PTHR21266">
    <property type="entry name" value="IRON-SULFUR DOMAIN CONTAINING PROTEIN"/>
    <property type="match status" value="1"/>
</dbReference>
<dbReference type="GO" id="GO:0046872">
    <property type="term" value="F:metal ion binding"/>
    <property type="evidence" value="ECO:0007669"/>
    <property type="project" value="UniProtKB-KW"/>
</dbReference>
<dbReference type="SUPFAM" id="SSF55961">
    <property type="entry name" value="Bet v1-like"/>
    <property type="match status" value="1"/>
</dbReference>
<evidence type="ECO:0000259" key="6">
    <source>
        <dbReference type="PROSITE" id="PS51296"/>
    </source>
</evidence>
<keyword evidence="7" id="KW-0503">Monooxygenase</keyword>
<dbReference type="Proteomes" id="UP000414136">
    <property type="component" value="Unassembled WGS sequence"/>
</dbReference>
<evidence type="ECO:0000256" key="4">
    <source>
        <dbReference type="ARBA" id="ARBA00023004"/>
    </source>
</evidence>
<evidence type="ECO:0000313" key="7">
    <source>
        <dbReference type="EMBL" id="VVE76145.1"/>
    </source>
</evidence>
<dbReference type="Gene3D" id="2.102.10.10">
    <property type="entry name" value="Rieske [2Fe-2S] iron-sulphur domain"/>
    <property type="match status" value="1"/>
</dbReference>
<evidence type="ECO:0000256" key="1">
    <source>
        <dbReference type="ARBA" id="ARBA00022714"/>
    </source>
</evidence>
<dbReference type="InterPro" id="IPR036922">
    <property type="entry name" value="Rieske_2Fe-2S_sf"/>
</dbReference>
<dbReference type="RefSeq" id="WP_150627743.1">
    <property type="nucleotide sequence ID" value="NZ_CABPSQ010000019.1"/>
</dbReference>
<dbReference type="Gene3D" id="3.90.380.10">
    <property type="entry name" value="Naphthalene 1,2-dioxygenase Alpha Subunit, Chain A, domain 1"/>
    <property type="match status" value="1"/>
</dbReference>
<dbReference type="EMBL" id="CABPSQ010000019">
    <property type="protein sequence ID" value="VVE76145.1"/>
    <property type="molecule type" value="Genomic_DNA"/>
</dbReference>
<keyword evidence="2" id="KW-0479">Metal-binding</keyword>
<dbReference type="AlphaFoldDB" id="A0A5E5AU01"/>
<evidence type="ECO:0000256" key="5">
    <source>
        <dbReference type="ARBA" id="ARBA00023014"/>
    </source>
</evidence>
<dbReference type="EC" id="1.14.14.-" evidence="7"/>
<dbReference type="PANTHER" id="PTHR21266:SF60">
    <property type="entry name" value="3-KETOSTEROID-9-ALPHA-MONOOXYGENASE, OXYGENASE COMPONENT"/>
    <property type="match status" value="1"/>
</dbReference>
<keyword evidence="8" id="KW-1185">Reference proteome</keyword>
<sequence length="341" mass="37680">MGFLRNAWYMAAWDHEIGQGLTAKRILGEPIVMYRTGSGIAVALHDRCPHKAVPLHAGRVEGELIQCAYHGLRFDTHGVCQHNPHIKGAPNKLCVRAYPLAKRHGALWIWMGEPERANADTISDYSWFDVDGPYAVTHGYTHVEGGFGIMMDNLLDLSHAEYLHPNTVGTPGSSGSLQTSVVAGDDYVTVKRKVFDLPPSAVFRPHWSRSERIDQVSDMTWRPGANLLLDIRLSAAGDNSGEGLHFPSAHILTPETERTTHYFWAVARNFKQDDRQLTSAIKDAFQQTFTGEDKPIIEAIQRQFDIEGDVPTANFTIGDGGGVRAKRMLAGLIAGEQSVRA</sequence>
<dbReference type="InterPro" id="IPR017941">
    <property type="entry name" value="Rieske_2Fe-2S"/>
</dbReference>
<dbReference type="InterPro" id="IPR050584">
    <property type="entry name" value="Cholesterol_7-desaturase"/>
</dbReference>
<reference evidence="7 8" key="1">
    <citation type="submission" date="2019-08" db="EMBL/GenBank/DDBJ databases">
        <authorList>
            <person name="Peeters C."/>
        </authorList>
    </citation>
    <scope>NUCLEOTIDE SEQUENCE [LARGE SCALE GENOMIC DNA]</scope>
    <source>
        <strain evidence="7 8">LMG 31118</strain>
    </source>
</reference>
<protein>
    <submittedName>
        <fullName evidence="7">Toluene-4-sulfonate monooxygenase system iron-sulfur subunit TsaM1</fullName>
        <ecNumber evidence="7">1.14.14.-</ecNumber>
    </submittedName>
</protein>
<accession>A0A5E5AU01</accession>
<dbReference type="GO" id="GO:0051537">
    <property type="term" value="F:2 iron, 2 sulfur cluster binding"/>
    <property type="evidence" value="ECO:0007669"/>
    <property type="project" value="UniProtKB-KW"/>
</dbReference>